<evidence type="ECO:0000313" key="1">
    <source>
        <dbReference type="Ensembl" id="ENSEBUP00000015433.1"/>
    </source>
</evidence>
<accession>A0A8C4QH68</accession>
<dbReference type="Proteomes" id="UP000694388">
    <property type="component" value="Unplaced"/>
</dbReference>
<proteinExistence type="predicted"/>
<dbReference type="Ensembl" id="ENSEBUT00000016009.1">
    <property type="protein sequence ID" value="ENSEBUP00000015433.1"/>
    <property type="gene ID" value="ENSEBUG00000009726.1"/>
</dbReference>
<dbReference type="AlphaFoldDB" id="A0A8C4QH68"/>
<sequence length="251" mass="28932">MDFKIEPRHCKLPQPPPAHNMRWPPGAVKMSFRGLSRNNIYLLVMHSLHYMALATRQDTPWREILPLAFQSHPCWGSLYLYPTPRTMADLSWRLLHGALSSEAMMRHFTNVPEGSCFCGEREAVFHMYLQCRHLQPIFLLIGFTSHQHSSSSDTRLRGTGTFLAQFFYEPDGRMCLSNEASEDVYPSIHWDHTLCRTLVLSKQCPGLLGTILDGFPLQHRIPACRYSFCKPQKDDRLSQPHLALIQQPSRI</sequence>
<evidence type="ECO:0000313" key="2">
    <source>
        <dbReference type="Proteomes" id="UP000694388"/>
    </source>
</evidence>
<protein>
    <recommendedName>
        <fullName evidence="3">Reverse transcriptase zinc-binding domain-containing protein</fullName>
    </recommendedName>
</protein>
<keyword evidence="2" id="KW-1185">Reference proteome</keyword>
<evidence type="ECO:0008006" key="3">
    <source>
        <dbReference type="Google" id="ProtNLM"/>
    </source>
</evidence>
<dbReference type="Ensembl" id="ENSEBUT00000016000.1">
    <property type="protein sequence ID" value="ENSEBUP00000015424.1"/>
    <property type="gene ID" value="ENSEBUG00000009726.1"/>
</dbReference>
<reference evidence="1" key="1">
    <citation type="submission" date="2025-05" db="UniProtKB">
        <authorList>
            <consortium name="Ensembl"/>
        </authorList>
    </citation>
    <scope>IDENTIFICATION</scope>
</reference>
<dbReference type="GeneTree" id="ENSGT01050000247899"/>
<organism evidence="1 2">
    <name type="scientific">Eptatretus burgeri</name>
    <name type="common">Inshore hagfish</name>
    <dbReference type="NCBI Taxonomy" id="7764"/>
    <lineage>
        <taxon>Eukaryota</taxon>
        <taxon>Metazoa</taxon>
        <taxon>Chordata</taxon>
        <taxon>Craniata</taxon>
        <taxon>Vertebrata</taxon>
        <taxon>Cyclostomata</taxon>
        <taxon>Myxini</taxon>
        <taxon>Myxiniformes</taxon>
        <taxon>Myxinidae</taxon>
        <taxon>Eptatretinae</taxon>
        <taxon>Eptatretus</taxon>
    </lineage>
</organism>
<name>A0A8C4QH68_EPTBU</name>